<dbReference type="Proteomes" id="UP001231189">
    <property type="component" value="Unassembled WGS sequence"/>
</dbReference>
<dbReference type="GO" id="GO:0003676">
    <property type="term" value="F:nucleic acid binding"/>
    <property type="evidence" value="ECO:0007669"/>
    <property type="project" value="InterPro"/>
</dbReference>
<dbReference type="Gene3D" id="3.30.420.10">
    <property type="entry name" value="Ribonuclease H-like superfamily/Ribonuclease H"/>
    <property type="match status" value="1"/>
</dbReference>
<evidence type="ECO:0000259" key="1">
    <source>
        <dbReference type="PROSITE" id="PS50994"/>
    </source>
</evidence>
<dbReference type="GO" id="GO:0015074">
    <property type="term" value="P:DNA integration"/>
    <property type="evidence" value="ECO:0007669"/>
    <property type="project" value="InterPro"/>
</dbReference>
<dbReference type="AlphaFoldDB" id="A0AAD8SMF3"/>
<reference evidence="2" key="1">
    <citation type="submission" date="2023-07" db="EMBL/GenBank/DDBJ databases">
        <title>A chromosome-level genome assembly of Lolium multiflorum.</title>
        <authorList>
            <person name="Chen Y."/>
            <person name="Copetti D."/>
            <person name="Kolliker R."/>
            <person name="Studer B."/>
        </authorList>
    </citation>
    <scope>NUCLEOTIDE SEQUENCE</scope>
    <source>
        <strain evidence="2">02402/16</strain>
        <tissue evidence="2">Leaf</tissue>
    </source>
</reference>
<dbReference type="EMBL" id="JAUUTY010000004">
    <property type="protein sequence ID" value="KAK1653700.1"/>
    <property type="molecule type" value="Genomic_DNA"/>
</dbReference>
<evidence type="ECO:0000313" key="3">
    <source>
        <dbReference type="Proteomes" id="UP001231189"/>
    </source>
</evidence>
<dbReference type="PROSITE" id="PS50994">
    <property type="entry name" value="INTEGRASE"/>
    <property type="match status" value="1"/>
</dbReference>
<name>A0AAD8SMF3_LOLMU</name>
<dbReference type="PANTHER" id="PTHR48475:SF1">
    <property type="entry name" value="RNASE H TYPE-1 DOMAIN-CONTAINING PROTEIN"/>
    <property type="match status" value="1"/>
</dbReference>
<dbReference type="InterPro" id="IPR036397">
    <property type="entry name" value="RNaseH_sf"/>
</dbReference>
<dbReference type="InterPro" id="IPR012337">
    <property type="entry name" value="RNaseH-like_sf"/>
</dbReference>
<comment type="caution">
    <text evidence="2">The sequence shown here is derived from an EMBL/GenBank/DDBJ whole genome shotgun (WGS) entry which is preliminary data.</text>
</comment>
<accession>A0AAD8SMF3</accession>
<evidence type="ECO:0000313" key="2">
    <source>
        <dbReference type="EMBL" id="KAK1653700.1"/>
    </source>
</evidence>
<feature type="domain" description="Integrase catalytic" evidence="1">
    <location>
        <begin position="35"/>
        <end position="152"/>
    </location>
</feature>
<sequence>MAVKTAVETAVEMTRAIPRPRVPEQSSVPPNLDFAMAAALEGFLRIVVSVGVFRFGIPQTITTDGGSVFVSHEFRKFCEDMGIKLIRSSPYYAQANGQAEASNKSLIKLIKRKIDEHPRRWHEVLSEALWAYRMSCHGAIKTSPYHLVYGQEAVLPWEITAGSRRVTFQNDLTTEEYAALMSDSIEDVTELRLWSLEKIKENKAKVARAYNKKVRPKEFHVGDLVWEVVLPLGTKDATYGKWSPNWHGPYRVDQVLKGNAYMLEELNGVKFPVAVNGQHLKKYFPIVPNLGAGALAVVALAPPPYPSALPRDVRRQPGRAASFFVIVVVVVFRPGAHFAGYSEEVSSSTSSSPRRRRYLARRASSALFLQIPSMRKWRLSSRRSRIHHPSTLWRSPNPPVPTARGLVRRIGSYSGSGSLEEEDWKERPEEARRSPWFGGWFFRLLMWNRE</sequence>
<dbReference type="PANTHER" id="PTHR48475">
    <property type="entry name" value="RIBONUCLEASE H"/>
    <property type="match status" value="1"/>
</dbReference>
<proteinExistence type="predicted"/>
<dbReference type="InterPro" id="IPR001584">
    <property type="entry name" value="Integrase_cat-core"/>
</dbReference>
<protein>
    <recommendedName>
        <fullName evidence="1">Integrase catalytic domain-containing protein</fullName>
    </recommendedName>
</protein>
<dbReference type="SUPFAM" id="SSF53098">
    <property type="entry name" value="Ribonuclease H-like"/>
    <property type="match status" value="1"/>
</dbReference>
<keyword evidence="3" id="KW-1185">Reference proteome</keyword>
<gene>
    <name evidence="2" type="ORF">QYE76_071505</name>
</gene>
<organism evidence="2 3">
    <name type="scientific">Lolium multiflorum</name>
    <name type="common">Italian ryegrass</name>
    <name type="synonym">Lolium perenne subsp. multiflorum</name>
    <dbReference type="NCBI Taxonomy" id="4521"/>
    <lineage>
        <taxon>Eukaryota</taxon>
        <taxon>Viridiplantae</taxon>
        <taxon>Streptophyta</taxon>
        <taxon>Embryophyta</taxon>
        <taxon>Tracheophyta</taxon>
        <taxon>Spermatophyta</taxon>
        <taxon>Magnoliopsida</taxon>
        <taxon>Liliopsida</taxon>
        <taxon>Poales</taxon>
        <taxon>Poaceae</taxon>
        <taxon>BOP clade</taxon>
        <taxon>Pooideae</taxon>
        <taxon>Poodae</taxon>
        <taxon>Poeae</taxon>
        <taxon>Poeae Chloroplast Group 2 (Poeae type)</taxon>
        <taxon>Loliodinae</taxon>
        <taxon>Loliinae</taxon>
        <taxon>Lolium</taxon>
    </lineage>
</organism>